<comment type="catalytic activity">
    <reaction evidence="7">
        <text>RNA(n) + a ribonucleoside 5'-triphosphate = RNA(n+1) + diphosphate</text>
        <dbReference type="Rhea" id="RHEA:21248"/>
        <dbReference type="Rhea" id="RHEA-COMP:14527"/>
        <dbReference type="Rhea" id="RHEA-COMP:17342"/>
        <dbReference type="ChEBI" id="CHEBI:33019"/>
        <dbReference type="ChEBI" id="CHEBI:61557"/>
        <dbReference type="ChEBI" id="CHEBI:140395"/>
        <dbReference type="EC" id="2.7.7.6"/>
    </reaction>
</comment>
<proteinExistence type="inferred from homology"/>
<organism evidence="9 10">
    <name type="scientific">Gryllus bimaculatus nudivirus</name>
    <dbReference type="NCBI Taxonomy" id="432587"/>
    <lineage>
        <taxon>Viruses</taxon>
        <taxon>Viruses incertae sedis</taxon>
        <taxon>Naldaviricetes</taxon>
        <taxon>Lefavirales</taxon>
        <taxon>Nudiviridae</taxon>
        <taxon>Alphanudivirus</taxon>
        <taxon>Alphanudivirus grybimaculati</taxon>
    </lineage>
</organism>
<evidence type="ECO:0000256" key="8">
    <source>
        <dbReference type="SAM" id="Phobius"/>
    </source>
</evidence>
<comment type="similarity">
    <text evidence="1">Belongs to the RNA polymerase beta chain family.</text>
</comment>
<keyword evidence="4" id="KW-0808">Transferase</keyword>
<name>A4L212_9VIRU</name>
<keyword evidence="6" id="KW-0804">Transcription</keyword>
<dbReference type="KEGG" id="vg:4960857"/>
<dbReference type="InterPro" id="IPR037033">
    <property type="entry name" value="DNA-dir_RNAP_su2_hyb_sf"/>
</dbReference>
<dbReference type="RefSeq" id="YP_001111316.1">
    <property type="nucleotide sequence ID" value="NC_009240.1"/>
</dbReference>
<gene>
    <name evidence="9" type="primary">lef-8</name>
</gene>
<evidence type="ECO:0000313" key="9">
    <source>
        <dbReference type="EMBL" id="ABO45382.1"/>
    </source>
</evidence>
<dbReference type="EMBL" id="EF203088">
    <property type="protein sequence ID" value="ABO45382.1"/>
    <property type="molecule type" value="Genomic_DNA"/>
</dbReference>
<evidence type="ECO:0000256" key="1">
    <source>
        <dbReference type="ARBA" id="ARBA00006835"/>
    </source>
</evidence>
<keyword evidence="8" id="KW-0812">Transmembrane</keyword>
<evidence type="ECO:0000256" key="7">
    <source>
        <dbReference type="ARBA" id="ARBA00048552"/>
    </source>
</evidence>
<keyword evidence="3" id="KW-0240">DNA-directed RNA polymerase</keyword>
<keyword evidence="8" id="KW-1133">Transmembrane helix</keyword>
<dbReference type="EC" id="2.7.7.6" evidence="2"/>
<sequence>MTLFRNHILFAFNHQLNDYILTDCPCYESYKPYENFIKNVIDNRTSYSACICYYSSNRRRINHKSVPILFGSFIDFLIRGKKAVEDSLIFWGCFITLGVVKIPVTFSTFDALSMHPRKDKKGTKVEWYLFHKNEGLAIRYQDKLITYTYKKKTSNNLESDKGIDLINSANPFLTNAKHTYKDYSKLWDAILEQPFDMNNLFRRLAINGPTITTKYIKYDIKHRQKKKSTGTYKMSSVFNKGTMYFILTKKCTLDSNYSVKPYPESIDNTVHEGRSGKILHLLALVTRSCNDAIRNSSALAFPKDGLGIYCPLNTKDLKSAGEHNVFCEDVITTEETDQFELYRFIQQKYHKVNNKYIVIISDFLVDLYINWDFETLLDIKNHFPHVTTSLTSRFVIFKVKKSIPIKYCEEHDAWFSSEEINRYPQIKFPEMSYFSSVVRVLYPLGILKAPPSKTTVAMNNVKGSVAVEVNATHTDFTRGSLGPTCFIRMTSSMKEFINNVAVLDRCCDTSFFNFYYETYVKRFEYLSKIEFKNVNKQKLTAAFFKLYNLKNLANVITKKNNMPYKQEVNYNLIPVIQEYSDMIFSEKNSQLPDVWILKLNVAFGNPHGLCIEDGIVLDSKTASYIPEINYKICLTINFTVTTKQKLDQVKFFTINDGTFFSESSDTCIGYVVSASPLYIKNSKHCLIKTGRVGDHFYYVIHFLPKESNMYTNLKVTHVKHEKTLSVVITGEHNARVREGSKLANGHGQKNIISKCMDLSSICGVTRDGRKIHAQLLYNPVSILSRAIAGQIIEGLLSPDLAFTENGSFIAPVSLIIHALHPYPNLKLSNVKADTLTNANGFYPQGLGMTNTALKRTNAFSEIERIFQLHGYAIKYFNKKRYILFFILQFLSILSLILNYRIQINMFVDLYLYIYNLKPYNLNK</sequence>
<evidence type="ECO:0000256" key="2">
    <source>
        <dbReference type="ARBA" id="ARBA00012418"/>
    </source>
</evidence>
<dbReference type="GO" id="GO:0006351">
    <property type="term" value="P:DNA-templated transcription"/>
    <property type="evidence" value="ECO:0007669"/>
    <property type="project" value="InterPro"/>
</dbReference>
<evidence type="ECO:0000256" key="4">
    <source>
        <dbReference type="ARBA" id="ARBA00022679"/>
    </source>
</evidence>
<dbReference type="GO" id="GO:0000428">
    <property type="term" value="C:DNA-directed RNA polymerase complex"/>
    <property type="evidence" value="ECO:0007669"/>
    <property type="project" value="UniProtKB-KW"/>
</dbReference>
<dbReference type="OrthoDB" id="671at10239"/>
<keyword evidence="5" id="KW-0548">Nucleotidyltransferase</keyword>
<evidence type="ECO:0000256" key="3">
    <source>
        <dbReference type="ARBA" id="ARBA00022478"/>
    </source>
</evidence>
<evidence type="ECO:0000313" key="10">
    <source>
        <dbReference type="Proteomes" id="UP000203733"/>
    </source>
</evidence>
<dbReference type="Proteomes" id="UP000203733">
    <property type="component" value="Segment"/>
</dbReference>
<protein>
    <recommendedName>
        <fullName evidence="2">DNA-directed RNA polymerase</fullName>
        <ecNumber evidence="2">2.7.7.6</ecNumber>
    </recommendedName>
</protein>
<evidence type="ECO:0000256" key="5">
    <source>
        <dbReference type="ARBA" id="ARBA00022695"/>
    </source>
</evidence>
<dbReference type="SUPFAM" id="SSF64484">
    <property type="entry name" value="beta and beta-prime subunits of DNA dependent RNA-polymerase"/>
    <property type="match status" value="1"/>
</dbReference>
<keyword evidence="10" id="KW-1185">Reference proteome</keyword>
<keyword evidence="8" id="KW-0472">Membrane</keyword>
<evidence type="ECO:0000256" key="6">
    <source>
        <dbReference type="ARBA" id="ARBA00023163"/>
    </source>
</evidence>
<dbReference type="GO" id="GO:0003899">
    <property type="term" value="F:DNA-directed RNA polymerase activity"/>
    <property type="evidence" value="ECO:0007669"/>
    <property type="project" value="UniProtKB-EC"/>
</dbReference>
<dbReference type="GO" id="GO:0003677">
    <property type="term" value="F:DNA binding"/>
    <property type="evidence" value="ECO:0007669"/>
    <property type="project" value="InterPro"/>
</dbReference>
<dbReference type="GeneID" id="4960857"/>
<reference evidence="9 10" key="1">
    <citation type="journal article" date="2007" name="J. Virol.">
        <title>The genome of Gryllus bimaculatus nudivirus indicates an ancient diversification of baculovirus-related nonoccluded nudiviruses of insects.</title>
        <authorList>
            <person name="Wang Y."/>
            <person name="Kleespies R.G."/>
            <person name="Huger A.M."/>
            <person name="Jehle J.A."/>
        </authorList>
    </citation>
    <scope>NUCLEOTIDE SEQUENCE [LARGE SCALE GENOMIC DNA]</scope>
</reference>
<feature type="transmembrane region" description="Helical" evidence="8">
    <location>
        <begin position="881"/>
        <end position="901"/>
    </location>
</feature>
<accession>A4L212</accession>
<dbReference type="Gene3D" id="2.40.270.10">
    <property type="entry name" value="DNA-directed RNA polymerase, subunit 2, domain 6"/>
    <property type="match status" value="1"/>
</dbReference>